<accession>A0ACB9YTZ9</accession>
<name>A0ACB9YTZ9_9PEZI</name>
<sequence length="577" mass="60448">MSAHPGHSPIPGDNPNYYSESANGPAELAGDAPQSHPVQPPQIQYSQYPPPSDPSPLSAAAVESQYFPPPPPGPPPASQHYDQYPPPPPGPPPANLDHQYYPPPPGPYPNPGQDHSSPQSQYFPAPPSYSELDGGVTVSDEKPPILPPRPVSSQGAQAIPQAAAQFPPPPTSPSRLNTAASHQQHHPPATSAGASSSSSSSKSGFGRKLYELGLKAGVPINKLTNKLGSEAFWPTSMDKECDKAARILKSFCKDGFYTTTSASNPPAPPQGSSNPPGPSGKPKVLVKIPQTVIANAKGLAVFTTFRTGFHISGAGGSGLVVARLPDGSWSPPAGFLVHTLGAGIMAGLDIYDCVCVLNTPAAVEAFTRPRLSLGGEMTVVAGPIGAGTVVEAALAKGSKPVWSYMKSRGLYGGVQVDGTVIVHRPDANAAFYGVDKVSVDKILKGEVRDNTGRTASKKDEGLVMWPQGARQLVEVLKAAEGKRADEGVMRELGNQPTPGDLAPTPEPYTANADAKERVSAISCFPWPSLFYSDDVLNQSTISKFGPRHLHLPRPGSPSPRIIISCISGSNVRHAGLR</sequence>
<reference evidence="1 2" key="1">
    <citation type="journal article" date="2022" name="New Phytol.">
        <title>Ecological generalism drives hyperdiversity of secondary metabolite gene clusters in xylarialean endophytes.</title>
        <authorList>
            <person name="Franco M.E.E."/>
            <person name="Wisecaver J.H."/>
            <person name="Arnold A.E."/>
            <person name="Ju Y.M."/>
            <person name="Slot J.C."/>
            <person name="Ahrendt S."/>
            <person name="Moore L.P."/>
            <person name="Eastman K.E."/>
            <person name="Scott K."/>
            <person name="Konkel Z."/>
            <person name="Mondo S.J."/>
            <person name="Kuo A."/>
            <person name="Hayes R.D."/>
            <person name="Haridas S."/>
            <person name="Andreopoulos B."/>
            <person name="Riley R."/>
            <person name="LaButti K."/>
            <person name="Pangilinan J."/>
            <person name="Lipzen A."/>
            <person name="Amirebrahimi M."/>
            <person name="Yan J."/>
            <person name="Adam C."/>
            <person name="Keymanesh K."/>
            <person name="Ng V."/>
            <person name="Louie K."/>
            <person name="Northen T."/>
            <person name="Drula E."/>
            <person name="Henrissat B."/>
            <person name="Hsieh H.M."/>
            <person name="Youens-Clark K."/>
            <person name="Lutzoni F."/>
            <person name="Miadlikowska J."/>
            <person name="Eastwood D.C."/>
            <person name="Hamelin R.C."/>
            <person name="Grigoriev I.V."/>
            <person name="U'Ren J.M."/>
        </authorList>
    </citation>
    <scope>NUCLEOTIDE SEQUENCE [LARGE SCALE GENOMIC DNA]</scope>
    <source>
        <strain evidence="1 2">CBS 119005</strain>
    </source>
</reference>
<dbReference type="Proteomes" id="UP001497700">
    <property type="component" value="Unassembled WGS sequence"/>
</dbReference>
<evidence type="ECO:0000313" key="2">
    <source>
        <dbReference type="Proteomes" id="UP001497700"/>
    </source>
</evidence>
<gene>
    <name evidence="1" type="ORF">F4820DRAFT_396391</name>
</gene>
<dbReference type="EMBL" id="MU393517">
    <property type="protein sequence ID" value="KAI4862834.1"/>
    <property type="molecule type" value="Genomic_DNA"/>
</dbReference>
<evidence type="ECO:0000313" key="1">
    <source>
        <dbReference type="EMBL" id="KAI4862834.1"/>
    </source>
</evidence>
<proteinExistence type="predicted"/>
<keyword evidence="2" id="KW-1185">Reference proteome</keyword>
<comment type="caution">
    <text evidence="1">The sequence shown here is derived from an EMBL/GenBank/DDBJ whole genome shotgun (WGS) entry which is preliminary data.</text>
</comment>
<organism evidence="1 2">
    <name type="scientific">Hypoxylon rubiginosum</name>
    <dbReference type="NCBI Taxonomy" id="110542"/>
    <lineage>
        <taxon>Eukaryota</taxon>
        <taxon>Fungi</taxon>
        <taxon>Dikarya</taxon>
        <taxon>Ascomycota</taxon>
        <taxon>Pezizomycotina</taxon>
        <taxon>Sordariomycetes</taxon>
        <taxon>Xylariomycetidae</taxon>
        <taxon>Xylariales</taxon>
        <taxon>Hypoxylaceae</taxon>
        <taxon>Hypoxylon</taxon>
    </lineage>
</organism>
<protein>
    <submittedName>
        <fullName evidence="1">DUF500-domain-containing protein</fullName>
    </submittedName>
</protein>